<evidence type="ECO:0000259" key="2">
    <source>
        <dbReference type="Pfam" id="PF07589"/>
    </source>
</evidence>
<evidence type="ECO:0000313" key="3">
    <source>
        <dbReference type="EMBL" id="ASP47299.1"/>
    </source>
</evidence>
<dbReference type="NCBIfam" id="NF041927">
    <property type="entry name" value="Xrt_dep_XDP1"/>
    <property type="match status" value="1"/>
</dbReference>
<keyword evidence="1" id="KW-0732">Signal</keyword>
<dbReference type="EMBL" id="CP020465">
    <property type="protein sequence ID" value="ASP47299.1"/>
    <property type="molecule type" value="Genomic_DNA"/>
</dbReference>
<dbReference type="RefSeq" id="WP_081149877.1">
    <property type="nucleotide sequence ID" value="NZ_CP020465.1"/>
</dbReference>
<feature type="signal peptide" evidence="1">
    <location>
        <begin position="1"/>
        <end position="22"/>
    </location>
</feature>
<accession>A0A222G622</accession>
<feature type="chain" id="PRO_5012307526" evidence="1">
    <location>
        <begin position="23"/>
        <end position="299"/>
    </location>
</feature>
<dbReference type="InterPro" id="IPR049672">
    <property type="entry name" value="Xrt_dep_XDP1"/>
</dbReference>
<gene>
    <name evidence="3" type="ORF">B5D82_05700</name>
</gene>
<protein>
    <submittedName>
        <fullName evidence="3">PEP-CTERM sorting domain-containing protein</fullName>
    </submittedName>
</protein>
<dbReference type="KEGG" id="cber:B5D82_05700"/>
<evidence type="ECO:0000313" key="4">
    <source>
        <dbReference type="Proteomes" id="UP000202259"/>
    </source>
</evidence>
<reference evidence="3 4" key="1">
    <citation type="submission" date="2017-08" db="EMBL/GenBank/DDBJ databases">
        <title>Complete genome of Colwellia sp. NB097-1, a psychrophile bacterium ioslated from Bering Sea.</title>
        <authorList>
            <person name="Chen X."/>
        </authorList>
    </citation>
    <scope>NUCLEOTIDE SEQUENCE [LARGE SCALE GENOMIC DNA]</scope>
    <source>
        <strain evidence="3 4">NB097-1</strain>
    </source>
</reference>
<dbReference type="Pfam" id="PF07589">
    <property type="entry name" value="PEP-CTERM"/>
    <property type="match status" value="1"/>
</dbReference>
<organism evidence="3 4">
    <name type="scientific">Cognaticolwellia beringensis</name>
    <dbReference type="NCBI Taxonomy" id="1967665"/>
    <lineage>
        <taxon>Bacteria</taxon>
        <taxon>Pseudomonadati</taxon>
        <taxon>Pseudomonadota</taxon>
        <taxon>Gammaproteobacteria</taxon>
        <taxon>Alteromonadales</taxon>
        <taxon>Colwelliaceae</taxon>
        <taxon>Cognaticolwellia</taxon>
    </lineage>
</organism>
<feature type="domain" description="Ice-binding protein C-terminal" evidence="2">
    <location>
        <begin position="273"/>
        <end position="296"/>
    </location>
</feature>
<name>A0A222G622_9GAMM</name>
<evidence type="ECO:0000256" key="1">
    <source>
        <dbReference type="SAM" id="SignalP"/>
    </source>
</evidence>
<dbReference type="Proteomes" id="UP000202259">
    <property type="component" value="Chromosome"/>
</dbReference>
<proteinExistence type="predicted"/>
<keyword evidence="4" id="KW-1185">Reference proteome</keyword>
<dbReference type="OrthoDB" id="6117416at2"/>
<dbReference type="NCBIfam" id="TIGR02595">
    <property type="entry name" value="PEP_CTERM"/>
    <property type="match status" value="1"/>
</dbReference>
<sequence>MLNNIKNISLIAALFVSSSAIASVTTADFHSNNITGESSSAFNQFSLTVDGIDINVSAWSDTKNSSSNGINANGNDNDADPFIERAYDLDPNRNGWSMINQDERNTRNCGYSHSADNLANNNCNYQDYDFFLLEFSAAVALSEAFYSWAYGQNNSTDGDVVASRNQVSVAAISSDSAGSIDGNTWGNIGSDTTTTSNYSQLYHDGNYSHHYYSNIGVVGEGNANNLAGVYSNFWLIGALNASAFGGETDWEGNDGMKLAGVKFTTSQQLPATSVPEPSTIALFGLAIVGLFASSRKKLK</sequence>
<dbReference type="InterPro" id="IPR013424">
    <property type="entry name" value="Ice-binding_C"/>
</dbReference>
<dbReference type="AlphaFoldDB" id="A0A222G622"/>